<gene>
    <name evidence="2" type="ORF">BOTBODRAFT_366044</name>
</gene>
<dbReference type="AlphaFoldDB" id="A0A067MDR5"/>
<feature type="compositionally biased region" description="Basic residues" evidence="1">
    <location>
        <begin position="305"/>
        <end position="314"/>
    </location>
</feature>
<feature type="region of interest" description="Disordered" evidence="1">
    <location>
        <begin position="124"/>
        <end position="314"/>
    </location>
</feature>
<dbReference type="InParanoid" id="A0A067MDR5"/>
<proteinExistence type="predicted"/>
<evidence type="ECO:0000313" key="3">
    <source>
        <dbReference type="Proteomes" id="UP000027195"/>
    </source>
</evidence>
<evidence type="ECO:0000313" key="2">
    <source>
        <dbReference type="EMBL" id="KDQ13709.1"/>
    </source>
</evidence>
<accession>A0A067MDR5</accession>
<feature type="compositionally biased region" description="Basic residues" evidence="1">
    <location>
        <begin position="280"/>
        <end position="290"/>
    </location>
</feature>
<evidence type="ECO:0000256" key="1">
    <source>
        <dbReference type="SAM" id="MobiDB-lite"/>
    </source>
</evidence>
<feature type="compositionally biased region" description="Basic residues" evidence="1">
    <location>
        <begin position="251"/>
        <end position="260"/>
    </location>
</feature>
<feature type="compositionally biased region" description="Basic and acidic residues" evidence="1">
    <location>
        <begin position="261"/>
        <end position="279"/>
    </location>
</feature>
<organism evidence="2 3">
    <name type="scientific">Botryobasidium botryosum (strain FD-172 SS1)</name>
    <dbReference type="NCBI Taxonomy" id="930990"/>
    <lineage>
        <taxon>Eukaryota</taxon>
        <taxon>Fungi</taxon>
        <taxon>Dikarya</taxon>
        <taxon>Basidiomycota</taxon>
        <taxon>Agaricomycotina</taxon>
        <taxon>Agaricomycetes</taxon>
        <taxon>Cantharellales</taxon>
        <taxon>Botryobasidiaceae</taxon>
        <taxon>Botryobasidium</taxon>
    </lineage>
</organism>
<name>A0A067MDR5_BOTB1</name>
<dbReference type="HOGENOM" id="CLU_808900_0_0_1"/>
<feature type="compositionally biased region" description="Basic and acidic residues" evidence="1">
    <location>
        <begin position="234"/>
        <end position="243"/>
    </location>
</feature>
<sequence length="343" mass="36923">MSNRLEGDAGRPFQASFPLHLQGHPDFLQPHYDPRLFLSLAPNFDPTSILAPSNAMSSDEVDPHSMDVSALAPIAMDEPGCSEHDGVASLDSNVPEGPPAEVDVLLCMDTLKLSASFPPGACDALDADASTRPDAPHPKKAKPTPPAITTRSVSPKARSSKAVSASPSPDVPETLLERASGSPRPPRSKPLLSSKPTVKNGAGSAAKTTRPRPVGISKSVRRKDDQACDDPGAEGDKETDSHDVQMSVAGARRRTRRRHSLLKDGSRCPEDVKMKERGSSLKKVRRRRSQVKPIGSPELHSAQMAHKKARARRGRNCAVRFEDDGHSETKMVPTQRTVALQSM</sequence>
<protein>
    <submittedName>
        <fullName evidence="2">Uncharacterized protein</fullName>
    </submittedName>
</protein>
<dbReference type="Proteomes" id="UP000027195">
    <property type="component" value="Unassembled WGS sequence"/>
</dbReference>
<dbReference type="EMBL" id="KL198042">
    <property type="protein sequence ID" value="KDQ13709.1"/>
    <property type="molecule type" value="Genomic_DNA"/>
</dbReference>
<reference evidence="3" key="1">
    <citation type="journal article" date="2014" name="Proc. Natl. Acad. Sci. U.S.A.">
        <title>Extensive sampling of basidiomycete genomes demonstrates inadequacy of the white-rot/brown-rot paradigm for wood decay fungi.</title>
        <authorList>
            <person name="Riley R."/>
            <person name="Salamov A.A."/>
            <person name="Brown D.W."/>
            <person name="Nagy L.G."/>
            <person name="Floudas D."/>
            <person name="Held B.W."/>
            <person name="Levasseur A."/>
            <person name="Lombard V."/>
            <person name="Morin E."/>
            <person name="Otillar R."/>
            <person name="Lindquist E.A."/>
            <person name="Sun H."/>
            <person name="LaButti K.M."/>
            <person name="Schmutz J."/>
            <person name="Jabbour D."/>
            <person name="Luo H."/>
            <person name="Baker S.E."/>
            <person name="Pisabarro A.G."/>
            <person name="Walton J.D."/>
            <person name="Blanchette R.A."/>
            <person name="Henrissat B."/>
            <person name="Martin F."/>
            <person name="Cullen D."/>
            <person name="Hibbett D.S."/>
            <person name="Grigoriev I.V."/>
        </authorList>
    </citation>
    <scope>NUCLEOTIDE SEQUENCE [LARGE SCALE GENOMIC DNA]</scope>
    <source>
        <strain evidence="3">FD-172 SS1</strain>
    </source>
</reference>
<keyword evidence="3" id="KW-1185">Reference proteome</keyword>